<evidence type="ECO:0000313" key="2">
    <source>
        <dbReference type="EMBL" id="VEL32422.1"/>
    </source>
</evidence>
<gene>
    <name evidence="2" type="ORF">PXEA_LOCUS25862</name>
</gene>
<dbReference type="AlphaFoldDB" id="A0A3S5FFK7"/>
<feature type="chain" id="PRO_5018582407" evidence="1">
    <location>
        <begin position="19"/>
        <end position="79"/>
    </location>
</feature>
<comment type="caution">
    <text evidence="2">The sequence shown here is derived from an EMBL/GenBank/DDBJ whole genome shotgun (WGS) entry which is preliminary data.</text>
</comment>
<sequence length="79" mass="9212">MNVFLVLAFTPMRNITCAQCQMQERPELDVDLIKWRISRLQCLERPELFFTACPSGEYRGCGKTIMYTNEPQFVGTMRS</sequence>
<evidence type="ECO:0000313" key="3">
    <source>
        <dbReference type="Proteomes" id="UP000784294"/>
    </source>
</evidence>
<keyword evidence="3" id="KW-1185">Reference proteome</keyword>
<protein>
    <submittedName>
        <fullName evidence="2">Uncharacterized protein</fullName>
    </submittedName>
</protein>
<name>A0A3S5FFK7_9PLAT</name>
<organism evidence="2 3">
    <name type="scientific">Protopolystoma xenopodis</name>
    <dbReference type="NCBI Taxonomy" id="117903"/>
    <lineage>
        <taxon>Eukaryota</taxon>
        <taxon>Metazoa</taxon>
        <taxon>Spiralia</taxon>
        <taxon>Lophotrochozoa</taxon>
        <taxon>Platyhelminthes</taxon>
        <taxon>Monogenea</taxon>
        <taxon>Polyopisthocotylea</taxon>
        <taxon>Polystomatidea</taxon>
        <taxon>Polystomatidae</taxon>
        <taxon>Protopolystoma</taxon>
    </lineage>
</organism>
<accession>A0A3S5FFK7</accession>
<dbReference type="EMBL" id="CAAALY010244161">
    <property type="protein sequence ID" value="VEL32422.1"/>
    <property type="molecule type" value="Genomic_DNA"/>
</dbReference>
<evidence type="ECO:0000256" key="1">
    <source>
        <dbReference type="SAM" id="SignalP"/>
    </source>
</evidence>
<dbReference type="Proteomes" id="UP000784294">
    <property type="component" value="Unassembled WGS sequence"/>
</dbReference>
<proteinExistence type="predicted"/>
<keyword evidence="1" id="KW-0732">Signal</keyword>
<reference evidence="2" key="1">
    <citation type="submission" date="2018-11" db="EMBL/GenBank/DDBJ databases">
        <authorList>
            <consortium name="Pathogen Informatics"/>
        </authorList>
    </citation>
    <scope>NUCLEOTIDE SEQUENCE</scope>
</reference>
<feature type="signal peptide" evidence="1">
    <location>
        <begin position="1"/>
        <end position="18"/>
    </location>
</feature>